<feature type="compositionally biased region" description="Gly residues" evidence="1">
    <location>
        <begin position="360"/>
        <end position="379"/>
    </location>
</feature>
<accession>A0A9P4G9I1</accession>
<name>A0A9P4G9I1_9PLEO</name>
<protein>
    <submittedName>
        <fullName evidence="3">Uncharacterized protein</fullName>
    </submittedName>
</protein>
<dbReference type="GeneID" id="63844187"/>
<keyword evidence="2" id="KW-1133">Transmembrane helix</keyword>
<evidence type="ECO:0000256" key="1">
    <source>
        <dbReference type="SAM" id="MobiDB-lite"/>
    </source>
</evidence>
<dbReference type="Proteomes" id="UP000800039">
    <property type="component" value="Unassembled WGS sequence"/>
</dbReference>
<evidence type="ECO:0000313" key="4">
    <source>
        <dbReference type="Proteomes" id="UP000800039"/>
    </source>
</evidence>
<keyword evidence="2" id="KW-0812">Transmembrane</keyword>
<evidence type="ECO:0000256" key="2">
    <source>
        <dbReference type="SAM" id="Phobius"/>
    </source>
</evidence>
<feature type="region of interest" description="Disordered" evidence="1">
    <location>
        <begin position="206"/>
        <end position="241"/>
    </location>
</feature>
<feature type="region of interest" description="Disordered" evidence="1">
    <location>
        <begin position="255"/>
        <end position="398"/>
    </location>
</feature>
<feature type="compositionally biased region" description="Polar residues" evidence="1">
    <location>
        <begin position="311"/>
        <end position="327"/>
    </location>
</feature>
<feature type="transmembrane region" description="Helical" evidence="2">
    <location>
        <begin position="159"/>
        <end position="184"/>
    </location>
</feature>
<dbReference type="OrthoDB" id="3692311at2759"/>
<organism evidence="3 4">
    <name type="scientific">Cucurbitaria berberidis CBS 394.84</name>
    <dbReference type="NCBI Taxonomy" id="1168544"/>
    <lineage>
        <taxon>Eukaryota</taxon>
        <taxon>Fungi</taxon>
        <taxon>Dikarya</taxon>
        <taxon>Ascomycota</taxon>
        <taxon>Pezizomycotina</taxon>
        <taxon>Dothideomycetes</taxon>
        <taxon>Pleosporomycetidae</taxon>
        <taxon>Pleosporales</taxon>
        <taxon>Pleosporineae</taxon>
        <taxon>Cucurbitariaceae</taxon>
        <taxon>Cucurbitaria</taxon>
    </lineage>
</organism>
<sequence length="398" mass="42015">MSYTPFKRQDFAPSCPSGGTWWACGHGTYFVGCCARDPCDITCAQGNLYPGAFNPTSYGDFPDATCGTGSKFYTCTAGATFWGCCKTNACSQSGCPDGDLEPAILNREDLRSAYHASGGTTLASATRTSTASASIMSTPAITSVVPPTSFPTPEGKQHVGAIAGGAAGGAFGLALIIGLVLYYCCHAKKSRKGHADTVVRRLSDLPARTAEKDKAVPRPPDAAPPGYSSPNPEAGFYPQVPSQYGQYGTSYAYTQQQQQAYPPEPQELPIGRPSPVPFALKPAGRHRREASELSGDTAIRSELDTPLESPKGQQKQFAQPSPLTPQTRFEEQSPRSVEGNDAVQSWMAQQNLQAERGGRDGYGQGLGVQGVSDGDGVGNGREQRGYGNAANSSMYHGI</sequence>
<proteinExistence type="predicted"/>
<dbReference type="RefSeq" id="XP_040784064.1">
    <property type="nucleotide sequence ID" value="XM_040926935.1"/>
</dbReference>
<dbReference type="EMBL" id="ML976618">
    <property type="protein sequence ID" value="KAF1841501.1"/>
    <property type="molecule type" value="Genomic_DNA"/>
</dbReference>
<feature type="compositionally biased region" description="Pro residues" evidence="1">
    <location>
        <begin position="262"/>
        <end position="276"/>
    </location>
</feature>
<gene>
    <name evidence="3" type="ORF">K460DRAFT_168562</name>
</gene>
<comment type="caution">
    <text evidence="3">The sequence shown here is derived from an EMBL/GenBank/DDBJ whole genome shotgun (WGS) entry which is preliminary data.</text>
</comment>
<dbReference type="AlphaFoldDB" id="A0A9P4G9I1"/>
<evidence type="ECO:0000313" key="3">
    <source>
        <dbReference type="EMBL" id="KAF1841501.1"/>
    </source>
</evidence>
<keyword evidence="2" id="KW-0472">Membrane</keyword>
<reference evidence="3" key="1">
    <citation type="submission" date="2020-01" db="EMBL/GenBank/DDBJ databases">
        <authorList>
            <consortium name="DOE Joint Genome Institute"/>
            <person name="Haridas S."/>
            <person name="Albert R."/>
            <person name="Binder M."/>
            <person name="Bloem J."/>
            <person name="Labutti K."/>
            <person name="Salamov A."/>
            <person name="Andreopoulos B."/>
            <person name="Baker S.E."/>
            <person name="Barry K."/>
            <person name="Bills G."/>
            <person name="Bluhm B.H."/>
            <person name="Cannon C."/>
            <person name="Castanera R."/>
            <person name="Culley D.E."/>
            <person name="Daum C."/>
            <person name="Ezra D."/>
            <person name="Gonzalez J.B."/>
            <person name="Henrissat B."/>
            <person name="Kuo A."/>
            <person name="Liang C."/>
            <person name="Lipzen A."/>
            <person name="Lutzoni F."/>
            <person name="Magnuson J."/>
            <person name="Mondo S."/>
            <person name="Nolan M."/>
            <person name="Ohm R."/>
            <person name="Pangilinan J."/>
            <person name="Park H.-J."/>
            <person name="Ramirez L."/>
            <person name="Alfaro M."/>
            <person name="Sun H."/>
            <person name="Tritt A."/>
            <person name="Yoshinaga Y."/>
            <person name="Zwiers L.-H."/>
            <person name="Turgeon B.G."/>
            <person name="Goodwin S.B."/>
            <person name="Spatafora J.W."/>
            <person name="Crous P.W."/>
            <person name="Grigoriev I.V."/>
        </authorList>
    </citation>
    <scope>NUCLEOTIDE SEQUENCE</scope>
    <source>
        <strain evidence="3">CBS 394.84</strain>
    </source>
</reference>
<keyword evidence="4" id="KW-1185">Reference proteome</keyword>
<feature type="compositionally biased region" description="Polar residues" evidence="1">
    <location>
        <begin position="342"/>
        <end position="353"/>
    </location>
</feature>
<feature type="compositionally biased region" description="Polar residues" evidence="1">
    <location>
        <begin position="389"/>
        <end position="398"/>
    </location>
</feature>
<feature type="compositionally biased region" description="Basic and acidic residues" evidence="1">
    <location>
        <begin position="206"/>
        <end position="216"/>
    </location>
</feature>